<evidence type="ECO:0000313" key="6">
    <source>
        <dbReference type="Proteomes" id="UP000278807"/>
    </source>
</evidence>
<dbReference type="GO" id="GO:0031490">
    <property type="term" value="F:chromatin DNA binding"/>
    <property type="evidence" value="ECO:0007669"/>
    <property type="project" value="TreeGrafter"/>
</dbReference>
<dbReference type="OrthoDB" id="418911at2759"/>
<keyword evidence="2" id="KW-0539">Nucleus</keyword>
<dbReference type="GO" id="GO:0010468">
    <property type="term" value="P:regulation of gene expression"/>
    <property type="evidence" value="ECO:0007669"/>
    <property type="project" value="TreeGrafter"/>
</dbReference>
<sequence>MSSIDHANKSNSEIVSDGDREVAQAITSLSYYKLQPTPTEANLAELSPWYLESPRSLSTIQRYANYQASSFKVAVKDEKQGENFGSKLPSGGKSSTSPATQRNKIRFATIYDLSNEAKWLSQLWELNRLPSFFKVTSAGNMLAHLGYPLIGVNTIQLNMKANSLIPNARITGHQEGNNMCAVNINVGPGDCEWFAVPEQYWGSIHRLTEHQGLDFLTSSWWPDVEELRQEGIPVYRFLQKPGDLVWLNAGTVFWGQALGWCNNIVWNIGTMTPRQYQLAVERFEYNRLRNVKSAVPMIHLSWQLAKNVRGCDEQLCALIK</sequence>
<evidence type="ECO:0000259" key="4">
    <source>
        <dbReference type="PROSITE" id="PS51184"/>
    </source>
</evidence>
<dbReference type="PANTHER" id="PTHR14017:SF1">
    <property type="entry name" value="LD02225P"/>
    <property type="match status" value="1"/>
</dbReference>
<accession>A0A0R3TYT4</accession>
<dbReference type="InterPro" id="IPR048562">
    <property type="entry name" value="KDM6A_B-like_C-hel"/>
</dbReference>
<dbReference type="Pfam" id="PF02373">
    <property type="entry name" value="JmjC"/>
    <property type="match status" value="1"/>
</dbReference>
<dbReference type="EMBL" id="UZAE01014872">
    <property type="protein sequence ID" value="VDO14680.1"/>
    <property type="molecule type" value="Genomic_DNA"/>
</dbReference>
<dbReference type="AlphaFoldDB" id="A0A0R3TYT4"/>
<dbReference type="SUPFAM" id="SSF51197">
    <property type="entry name" value="Clavaminate synthase-like"/>
    <property type="match status" value="1"/>
</dbReference>
<comment type="similarity">
    <text evidence="3">Belongs to the UTX family.</text>
</comment>
<reference evidence="5 6" key="2">
    <citation type="submission" date="2018-11" db="EMBL/GenBank/DDBJ databases">
        <authorList>
            <consortium name="Pathogen Informatics"/>
        </authorList>
    </citation>
    <scope>NUCLEOTIDE SEQUENCE [LARGE SCALE GENOMIC DNA]</scope>
</reference>
<dbReference type="Gene3D" id="1.20.58.1370">
    <property type="match status" value="1"/>
</dbReference>
<keyword evidence="6" id="KW-1185">Reference proteome</keyword>
<evidence type="ECO:0000313" key="5">
    <source>
        <dbReference type="EMBL" id="VDO14680.1"/>
    </source>
</evidence>
<evidence type="ECO:0000256" key="1">
    <source>
        <dbReference type="ARBA" id="ARBA00004123"/>
    </source>
</evidence>
<evidence type="ECO:0000256" key="3">
    <source>
        <dbReference type="ARBA" id="ARBA00034483"/>
    </source>
</evidence>
<feature type="domain" description="JmjC" evidence="4">
    <location>
        <begin position="118"/>
        <end position="285"/>
    </location>
</feature>
<dbReference type="PROSITE" id="PS51184">
    <property type="entry name" value="JMJC"/>
    <property type="match status" value="1"/>
</dbReference>
<dbReference type="InterPro" id="IPR003347">
    <property type="entry name" value="JmjC_dom"/>
</dbReference>
<evidence type="ECO:0000256" key="2">
    <source>
        <dbReference type="ARBA" id="ARBA00023242"/>
    </source>
</evidence>
<dbReference type="GO" id="GO:0071558">
    <property type="term" value="F:histone H3K27me2/H3K27me3 demethylase activity"/>
    <property type="evidence" value="ECO:0007669"/>
    <property type="project" value="TreeGrafter"/>
</dbReference>
<dbReference type="Pfam" id="PF21322">
    <property type="entry name" value="KDM6_C-hel"/>
    <property type="match status" value="1"/>
</dbReference>
<dbReference type="InterPro" id="IPR051630">
    <property type="entry name" value="Corepressor-Demethylase"/>
</dbReference>
<gene>
    <name evidence="5" type="ORF">HNAJ_LOCUS13007</name>
</gene>
<dbReference type="PANTHER" id="PTHR14017">
    <property type="entry name" value="LYSINE-SPECIFIC DEMETHYLASE"/>
    <property type="match status" value="1"/>
</dbReference>
<name>A0A0R3TYT4_RODNA</name>
<reference evidence="7" key="1">
    <citation type="submission" date="2017-02" db="UniProtKB">
        <authorList>
            <consortium name="WormBaseParasite"/>
        </authorList>
    </citation>
    <scope>IDENTIFICATION</scope>
</reference>
<dbReference type="SMART" id="SM00558">
    <property type="entry name" value="JmjC"/>
    <property type="match status" value="1"/>
</dbReference>
<organism evidence="7">
    <name type="scientific">Rodentolepis nana</name>
    <name type="common">Dwarf tapeworm</name>
    <name type="synonym">Hymenolepis nana</name>
    <dbReference type="NCBI Taxonomy" id="102285"/>
    <lineage>
        <taxon>Eukaryota</taxon>
        <taxon>Metazoa</taxon>
        <taxon>Spiralia</taxon>
        <taxon>Lophotrochozoa</taxon>
        <taxon>Platyhelminthes</taxon>
        <taxon>Cestoda</taxon>
        <taxon>Eucestoda</taxon>
        <taxon>Cyclophyllidea</taxon>
        <taxon>Hymenolepididae</taxon>
        <taxon>Rodentolepis</taxon>
    </lineage>
</organism>
<dbReference type="STRING" id="102285.A0A0R3TYT4"/>
<evidence type="ECO:0000313" key="7">
    <source>
        <dbReference type="WBParaSite" id="HNAJ_0001303301-mRNA-1"/>
    </source>
</evidence>
<dbReference type="Proteomes" id="UP000278807">
    <property type="component" value="Unassembled WGS sequence"/>
</dbReference>
<dbReference type="GO" id="GO:0044666">
    <property type="term" value="C:MLL3/4 complex"/>
    <property type="evidence" value="ECO:0007669"/>
    <property type="project" value="TreeGrafter"/>
</dbReference>
<comment type="subcellular location">
    <subcellularLocation>
        <location evidence="1">Nucleus</location>
    </subcellularLocation>
</comment>
<dbReference type="Gene3D" id="2.60.120.650">
    <property type="entry name" value="Cupin"/>
    <property type="match status" value="1"/>
</dbReference>
<proteinExistence type="inferred from homology"/>
<protein>
    <submittedName>
        <fullName evidence="7">JmjC domain-containing protein</fullName>
    </submittedName>
</protein>
<dbReference type="WBParaSite" id="HNAJ_0001303301-mRNA-1">
    <property type="protein sequence ID" value="HNAJ_0001303301-mRNA-1"/>
    <property type="gene ID" value="HNAJ_0001303301"/>
</dbReference>
<dbReference type="GO" id="GO:0000978">
    <property type="term" value="F:RNA polymerase II cis-regulatory region sequence-specific DNA binding"/>
    <property type="evidence" value="ECO:0007669"/>
    <property type="project" value="TreeGrafter"/>
</dbReference>